<dbReference type="Gene3D" id="1.10.1280.10">
    <property type="entry name" value="Di-copper center containing domain from catechol oxidase"/>
    <property type="match status" value="1"/>
</dbReference>
<dbReference type="PANTHER" id="PTHR11474">
    <property type="entry name" value="TYROSINASE FAMILY MEMBER"/>
    <property type="match status" value="1"/>
</dbReference>
<evidence type="ECO:0000259" key="9">
    <source>
        <dbReference type="PROSITE" id="PS00498"/>
    </source>
</evidence>
<evidence type="ECO:0000256" key="4">
    <source>
        <dbReference type="ARBA" id="ARBA00023008"/>
    </source>
</evidence>
<dbReference type="PROSITE" id="PS00498">
    <property type="entry name" value="TYROSINASE_2"/>
    <property type="match status" value="1"/>
</dbReference>
<evidence type="ECO:0000256" key="7">
    <source>
        <dbReference type="ARBA" id="ARBA00048881"/>
    </source>
</evidence>
<dbReference type="PRINTS" id="PR00092">
    <property type="entry name" value="TYROSINASE"/>
</dbReference>
<evidence type="ECO:0000313" key="10">
    <source>
        <dbReference type="EMBL" id="KIJ07266.1"/>
    </source>
</evidence>
<evidence type="ECO:0000256" key="6">
    <source>
        <dbReference type="ARBA" id="ARBA00048233"/>
    </source>
</evidence>
<protein>
    <recommendedName>
        <fullName evidence="2">tyrosinase</fullName>
        <ecNumber evidence="2">1.14.18.1</ecNumber>
    </recommendedName>
</protein>
<proteinExistence type="inferred from homology"/>
<dbReference type="InterPro" id="IPR002227">
    <property type="entry name" value="Tyrosinase_Cu-bd"/>
</dbReference>
<dbReference type="GO" id="GO:0046872">
    <property type="term" value="F:metal ion binding"/>
    <property type="evidence" value="ECO:0007669"/>
    <property type="project" value="UniProtKB-KW"/>
</dbReference>
<dbReference type="EMBL" id="KN819958">
    <property type="protein sequence ID" value="KIJ07266.1"/>
    <property type="molecule type" value="Genomic_DNA"/>
</dbReference>
<evidence type="ECO:0000256" key="2">
    <source>
        <dbReference type="ARBA" id="ARBA00011906"/>
    </source>
</evidence>
<dbReference type="Pfam" id="PF00264">
    <property type="entry name" value="Tyrosinase"/>
    <property type="match status" value="1"/>
</dbReference>
<dbReference type="EC" id="1.14.18.1" evidence="2"/>
<evidence type="ECO:0000313" key="11">
    <source>
        <dbReference type="Proteomes" id="UP000053647"/>
    </source>
</evidence>
<feature type="domain" description="Tyrosinase copper-binding" evidence="8">
    <location>
        <begin position="115"/>
        <end position="132"/>
    </location>
</feature>
<evidence type="ECO:0000256" key="3">
    <source>
        <dbReference type="ARBA" id="ARBA00022723"/>
    </source>
</evidence>
<dbReference type="AlphaFoldDB" id="A0A0C9TIX5"/>
<comment type="similarity">
    <text evidence="1">Belongs to the tyrosinase family.</text>
</comment>
<dbReference type="SUPFAM" id="SSF48056">
    <property type="entry name" value="Di-copper centre-containing domain"/>
    <property type="match status" value="1"/>
</dbReference>
<keyword evidence="3" id="KW-0479">Metal-binding</keyword>
<keyword evidence="5" id="KW-0470">Melanin biosynthesis</keyword>
<comment type="catalytic activity">
    <reaction evidence="6">
        <text>2 L-dopa + O2 = 2 L-dopaquinone + 2 H2O</text>
        <dbReference type="Rhea" id="RHEA:34287"/>
        <dbReference type="ChEBI" id="CHEBI:15377"/>
        <dbReference type="ChEBI" id="CHEBI:15379"/>
        <dbReference type="ChEBI" id="CHEBI:57504"/>
        <dbReference type="ChEBI" id="CHEBI:57924"/>
        <dbReference type="EC" id="1.14.18.1"/>
    </reaction>
</comment>
<reference evidence="10 11" key="1">
    <citation type="submission" date="2014-06" db="EMBL/GenBank/DDBJ databases">
        <authorList>
            <consortium name="DOE Joint Genome Institute"/>
            <person name="Kuo A."/>
            <person name="Kohler A."/>
            <person name="Nagy L.G."/>
            <person name="Floudas D."/>
            <person name="Copeland A."/>
            <person name="Barry K.W."/>
            <person name="Cichocki N."/>
            <person name="Veneault-Fourrey C."/>
            <person name="LaButti K."/>
            <person name="Lindquist E.A."/>
            <person name="Lipzen A."/>
            <person name="Lundell T."/>
            <person name="Morin E."/>
            <person name="Murat C."/>
            <person name="Sun H."/>
            <person name="Tunlid A."/>
            <person name="Henrissat B."/>
            <person name="Grigoriev I.V."/>
            <person name="Hibbett D.S."/>
            <person name="Martin F."/>
            <person name="Nordberg H.P."/>
            <person name="Cantor M.N."/>
            <person name="Hua S.X."/>
        </authorList>
    </citation>
    <scope>NUCLEOTIDE SEQUENCE [LARGE SCALE GENOMIC DNA]</scope>
    <source>
        <strain evidence="10 11">ATCC 200175</strain>
    </source>
</reference>
<sequence>MFTQPRNFYPVVGRADGVFERLPVEELQANEPYQWTLFVLGYAWIQAKPIPFPGVVQPPLTPAASLMEIGGIHGKPYREYSGDGRPPAEASSDFDYLDKKDTGPVIPRFGGYCNHASVAFTTWHRPYMMLIEQAIGEYATNIAAQIENTTSEAGLWIPAARKLRFPCVIDVQYPKVENDGLPALFYSDELTVTALGGETVTVPNPLSSFKFPYIPEDFQNITNGNATAYFREWPQTYRHAPSTPAGGSNIQELQDALKAGAPGVRNSVGLLFTFPDQGDSSLMQFSNTRNESRRTMDYYNRGSLEAPHNTMHNILGGNGHMGETDYAGYDPIFYFHHANVDRILALWEWCYTDYWMNDGYVHGAQNTKYPWTQSLGTYAQVYDAVLEPTGENGTLAPFRHQDGTYWTNDQTRFLTANSYPKYYSYKEFMGVRVDIPAFNPIQQRLARAMIAIYYGINPIQSKQRTRAPSWAHLPVPGSEIEIPKNFKLIQSYRHFIVLVRLPEHAFGHSYNFNLYYKGTLVGTTAVFTREINSPCAACANRRANASVVRGVIYVPPNLVDEIIADKIDSPDHALEDATNLITKSFQGKLLDLSGKELASAEGGKDVAVVPATDAAVERVLPAEITLYSAAVAEHDNPEEPVQFLDWKPHNELFPVRFDVISLICRTVIDLLHCRAAGRPWLTKQNDECTE</sequence>
<gene>
    <name evidence="10" type="ORF">PAXINDRAFT_121149</name>
</gene>
<accession>A0A0C9TIX5</accession>
<dbReference type="HOGENOM" id="CLU_013691_3_2_1"/>
<comment type="catalytic activity">
    <reaction evidence="7">
        <text>L-tyrosine + O2 = L-dopaquinone + H2O</text>
        <dbReference type="Rhea" id="RHEA:18117"/>
        <dbReference type="ChEBI" id="CHEBI:15377"/>
        <dbReference type="ChEBI" id="CHEBI:15379"/>
        <dbReference type="ChEBI" id="CHEBI:57924"/>
        <dbReference type="ChEBI" id="CHEBI:58315"/>
        <dbReference type="EC" id="1.14.18.1"/>
    </reaction>
</comment>
<organism evidence="10 11">
    <name type="scientific">Paxillus involutus ATCC 200175</name>
    <dbReference type="NCBI Taxonomy" id="664439"/>
    <lineage>
        <taxon>Eukaryota</taxon>
        <taxon>Fungi</taxon>
        <taxon>Dikarya</taxon>
        <taxon>Basidiomycota</taxon>
        <taxon>Agaricomycotina</taxon>
        <taxon>Agaricomycetes</taxon>
        <taxon>Agaricomycetidae</taxon>
        <taxon>Boletales</taxon>
        <taxon>Paxilineae</taxon>
        <taxon>Paxillaceae</taxon>
        <taxon>Paxillus</taxon>
    </lineage>
</organism>
<evidence type="ECO:0000256" key="5">
    <source>
        <dbReference type="ARBA" id="ARBA00023101"/>
    </source>
</evidence>
<evidence type="ECO:0000259" key="8">
    <source>
        <dbReference type="PROSITE" id="PS00497"/>
    </source>
</evidence>
<dbReference type="GO" id="GO:0042438">
    <property type="term" value="P:melanin biosynthetic process"/>
    <property type="evidence" value="ECO:0007669"/>
    <property type="project" value="UniProtKB-KW"/>
</dbReference>
<reference evidence="11" key="2">
    <citation type="submission" date="2015-01" db="EMBL/GenBank/DDBJ databases">
        <title>Evolutionary Origins and Diversification of the Mycorrhizal Mutualists.</title>
        <authorList>
            <consortium name="DOE Joint Genome Institute"/>
            <consortium name="Mycorrhizal Genomics Consortium"/>
            <person name="Kohler A."/>
            <person name="Kuo A."/>
            <person name="Nagy L.G."/>
            <person name="Floudas D."/>
            <person name="Copeland A."/>
            <person name="Barry K.W."/>
            <person name="Cichocki N."/>
            <person name="Veneault-Fourrey C."/>
            <person name="LaButti K."/>
            <person name="Lindquist E.A."/>
            <person name="Lipzen A."/>
            <person name="Lundell T."/>
            <person name="Morin E."/>
            <person name="Murat C."/>
            <person name="Riley R."/>
            <person name="Ohm R."/>
            <person name="Sun H."/>
            <person name="Tunlid A."/>
            <person name="Henrissat B."/>
            <person name="Grigoriev I.V."/>
            <person name="Hibbett D.S."/>
            <person name="Martin F."/>
        </authorList>
    </citation>
    <scope>NUCLEOTIDE SEQUENCE [LARGE SCALE GENOMIC DNA]</scope>
    <source>
        <strain evidence="11">ATCC 200175</strain>
    </source>
</reference>
<dbReference type="Proteomes" id="UP000053647">
    <property type="component" value="Unassembled WGS sequence"/>
</dbReference>
<dbReference type="OrthoDB" id="6132182at2759"/>
<name>A0A0C9TIX5_PAXIN</name>
<dbReference type="InterPro" id="IPR050316">
    <property type="entry name" value="Tyrosinase/Hemocyanin"/>
</dbReference>
<dbReference type="GO" id="GO:0004503">
    <property type="term" value="F:tyrosinase activity"/>
    <property type="evidence" value="ECO:0007669"/>
    <property type="project" value="UniProtKB-EC"/>
</dbReference>
<feature type="domain" description="Tyrosinase copper-binding" evidence="9">
    <location>
        <begin position="330"/>
        <end position="341"/>
    </location>
</feature>
<keyword evidence="4" id="KW-0186">Copper</keyword>
<dbReference type="InterPro" id="IPR008922">
    <property type="entry name" value="Di-copper_centre_dom_sf"/>
</dbReference>
<dbReference type="PROSITE" id="PS00497">
    <property type="entry name" value="TYROSINASE_1"/>
    <property type="match status" value="1"/>
</dbReference>
<keyword evidence="11" id="KW-1185">Reference proteome</keyword>
<dbReference type="PANTHER" id="PTHR11474:SF76">
    <property type="entry name" value="SHKT DOMAIN-CONTAINING PROTEIN"/>
    <property type="match status" value="1"/>
</dbReference>
<evidence type="ECO:0000256" key="1">
    <source>
        <dbReference type="ARBA" id="ARBA00009928"/>
    </source>
</evidence>